<feature type="compositionally biased region" description="Acidic residues" evidence="5">
    <location>
        <begin position="321"/>
        <end position="337"/>
    </location>
</feature>
<accession>A0A9D4UD69</accession>
<dbReference type="Proteomes" id="UP000886520">
    <property type="component" value="Chromosome 19"/>
</dbReference>
<evidence type="ECO:0000313" key="9">
    <source>
        <dbReference type="Proteomes" id="UP000886520"/>
    </source>
</evidence>
<proteinExistence type="predicted"/>
<gene>
    <name evidence="7" type="ORF">GOP47_0019806</name>
    <name evidence="8" type="ORF">GOP47_0020320</name>
</gene>
<comment type="caution">
    <text evidence="8">The sequence shown here is derived from an EMBL/GenBank/DDBJ whole genome shotgun (WGS) entry which is preliminary data.</text>
</comment>
<feature type="region of interest" description="Disordered" evidence="5">
    <location>
        <begin position="243"/>
        <end position="353"/>
    </location>
</feature>
<dbReference type="InterPro" id="IPR015300">
    <property type="entry name" value="DNA-bd_pseudobarrel_sf"/>
</dbReference>
<keyword evidence="4" id="KW-0539">Nucleus</keyword>
<organism evidence="8 9">
    <name type="scientific">Adiantum capillus-veneris</name>
    <name type="common">Maidenhair fern</name>
    <dbReference type="NCBI Taxonomy" id="13818"/>
    <lineage>
        <taxon>Eukaryota</taxon>
        <taxon>Viridiplantae</taxon>
        <taxon>Streptophyta</taxon>
        <taxon>Embryophyta</taxon>
        <taxon>Tracheophyta</taxon>
        <taxon>Polypodiopsida</taxon>
        <taxon>Polypodiidae</taxon>
        <taxon>Polypodiales</taxon>
        <taxon>Pteridineae</taxon>
        <taxon>Pteridaceae</taxon>
        <taxon>Vittarioideae</taxon>
        <taxon>Adiantum</taxon>
    </lineage>
</organism>
<evidence type="ECO:0000313" key="8">
    <source>
        <dbReference type="EMBL" id="KAI5065625.1"/>
    </source>
</evidence>
<evidence type="ECO:0000256" key="4">
    <source>
        <dbReference type="ARBA" id="ARBA00023242"/>
    </source>
</evidence>
<keyword evidence="2" id="KW-0238">DNA-binding</keyword>
<protein>
    <recommendedName>
        <fullName evidence="6">TF-B3 domain-containing protein</fullName>
    </recommendedName>
</protein>
<dbReference type="GO" id="GO:0003677">
    <property type="term" value="F:DNA binding"/>
    <property type="evidence" value="ECO:0007669"/>
    <property type="project" value="UniProtKB-KW"/>
</dbReference>
<evidence type="ECO:0000256" key="1">
    <source>
        <dbReference type="ARBA" id="ARBA00023015"/>
    </source>
</evidence>
<dbReference type="OrthoDB" id="1909330at2759"/>
<dbReference type="InterPro" id="IPR044837">
    <property type="entry name" value="REM16-like"/>
</dbReference>
<dbReference type="AlphaFoldDB" id="A0A9D4UD69"/>
<evidence type="ECO:0000313" key="7">
    <source>
        <dbReference type="EMBL" id="KAI5065111.1"/>
    </source>
</evidence>
<dbReference type="Pfam" id="PF02362">
    <property type="entry name" value="B3"/>
    <property type="match status" value="1"/>
</dbReference>
<dbReference type="Gene3D" id="2.40.330.10">
    <property type="entry name" value="DNA-binding pseudobarrel domain"/>
    <property type="match status" value="1"/>
</dbReference>
<feature type="compositionally biased region" description="Basic and acidic residues" evidence="5">
    <location>
        <begin position="243"/>
        <end position="255"/>
    </location>
</feature>
<evidence type="ECO:0000256" key="2">
    <source>
        <dbReference type="ARBA" id="ARBA00023125"/>
    </source>
</evidence>
<dbReference type="SMART" id="SM01019">
    <property type="entry name" value="B3"/>
    <property type="match status" value="1"/>
</dbReference>
<evidence type="ECO:0000256" key="5">
    <source>
        <dbReference type="SAM" id="MobiDB-lite"/>
    </source>
</evidence>
<evidence type="ECO:0000256" key="3">
    <source>
        <dbReference type="ARBA" id="ARBA00023163"/>
    </source>
</evidence>
<feature type="compositionally biased region" description="Basic and acidic residues" evidence="5">
    <location>
        <begin position="57"/>
        <end position="66"/>
    </location>
</feature>
<sequence length="376" mass="42280">MDSQEGGLSYEDIRKQRLEENKKRMQELGLTDLSKNLSGDFVSSKPNVQPRPAKPRIPKEFVELRRSSRVASNPAPDYREVDADSSLGRRSSYSSRASSLLNRKYASDEARLDAVLQAETIMKELPRSTPSFVKPMLQSHTTGGFWLGLPSNFCKTYLPKKDDKVVLENEKGDEWETVYLANKTGLSGGWRGFSLDHGLVDGDALLFELIEPCRFKIHIVRASEEVQDDDDYKGDLGRELDAKVETEDHANENGETKTPNKSKGKKKQALKEIASQKVKSAKKHRPKGSKGAESQSEESGQESEKRGSRKKDRSASKRSLDEDDDIEDLFEIEEEDLTREHSGRGSQINSYMRTGKPRYGRVVKKAMTSGDVISVF</sequence>
<dbReference type="SUPFAM" id="SSF101936">
    <property type="entry name" value="DNA-binding pseudobarrel domain"/>
    <property type="match status" value="1"/>
</dbReference>
<reference evidence="8" key="1">
    <citation type="submission" date="2021-01" db="EMBL/GenBank/DDBJ databases">
        <title>Adiantum capillus-veneris genome.</title>
        <authorList>
            <person name="Fang Y."/>
            <person name="Liao Q."/>
        </authorList>
    </citation>
    <scope>NUCLEOTIDE SEQUENCE</scope>
    <source>
        <strain evidence="8">H3</strain>
        <tissue evidence="8">Leaf</tissue>
    </source>
</reference>
<dbReference type="InterPro" id="IPR003340">
    <property type="entry name" value="B3_DNA-bd"/>
</dbReference>
<evidence type="ECO:0000259" key="6">
    <source>
        <dbReference type="PROSITE" id="PS50863"/>
    </source>
</evidence>
<name>A0A9D4UD69_ADICA</name>
<keyword evidence="1" id="KW-0805">Transcription regulation</keyword>
<dbReference type="EMBL" id="JABFUD020000019">
    <property type="protein sequence ID" value="KAI5065111.1"/>
    <property type="molecule type" value="Genomic_DNA"/>
</dbReference>
<keyword evidence="3" id="KW-0804">Transcription</keyword>
<feature type="region of interest" description="Disordered" evidence="5">
    <location>
        <begin position="24"/>
        <end position="93"/>
    </location>
</feature>
<dbReference type="PANTHER" id="PTHR31391">
    <property type="entry name" value="B3 DOMAIN-CONTAINING PROTEIN OS11G0197600-RELATED"/>
    <property type="match status" value="1"/>
</dbReference>
<feature type="domain" description="TF-B3" evidence="6">
    <location>
        <begin position="132"/>
        <end position="223"/>
    </location>
</feature>
<dbReference type="PROSITE" id="PS50863">
    <property type="entry name" value="B3"/>
    <property type="match status" value="1"/>
</dbReference>
<keyword evidence="9" id="KW-1185">Reference proteome</keyword>
<dbReference type="EMBL" id="JABFUD020000019">
    <property type="protein sequence ID" value="KAI5065625.1"/>
    <property type="molecule type" value="Genomic_DNA"/>
</dbReference>
<dbReference type="PANTHER" id="PTHR31391:SF4">
    <property type="entry name" value="B3 DOMAIN-CONTAINING PROTEIN OS03G0184500"/>
    <property type="match status" value="1"/>
</dbReference>
<dbReference type="CDD" id="cd10017">
    <property type="entry name" value="B3_DNA"/>
    <property type="match status" value="1"/>
</dbReference>
<feature type="compositionally biased region" description="Basic residues" evidence="5">
    <location>
        <begin position="279"/>
        <end position="288"/>
    </location>
</feature>